<dbReference type="EMBL" id="QJKJ01006896">
    <property type="protein sequence ID" value="RDX84985.1"/>
    <property type="molecule type" value="Genomic_DNA"/>
</dbReference>
<feature type="non-terminal residue" evidence="1">
    <location>
        <position position="1"/>
    </location>
</feature>
<name>A0A371G362_MUCPR</name>
<gene>
    <name evidence="1" type="ORF">CR513_33888</name>
</gene>
<dbReference type="Proteomes" id="UP000257109">
    <property type="component" value="Unassembled WGS sequence"/>
</dbReference>
<accession>A0A371G362</accession>
<proteinExistence type="predicted"/>
<dbReference type="OrthoDB" id="1435276at2759"/>
<dbReference type="AlphaFoldDB" id="A0A371G362"/>
<evidence type="ECO:0000313" key="2">
    <source>
        <dbReference type="Proteomes" id="UP000257109"/>
    </source>
</evidence>
<organism evidence="1 2">
    <name type="scientific">Mucuna pruriens</name>
    <name type="common">Velvet bean</name>
    <name type="synonym">Dolichos pruriens</name>
    <dbReference type="NCBI Taxonomy" id="157652"/>
    <lineage>
        <taxon>Eukaryota</taxon>
        <taxon>Viridiplantae</taxon>
        <taxon>Streptophyta</taxon>
        <taxon>Embryophyta</taxon>
        <taxon>Tracheophyta</taxon>
        <taxon>Spermatophyta</taxon>
        <taxon>Magnoliopsida</taxon>
        <taxon>eudicotyledons</taxon>
        <taxon>Gunneridae</taxon>
        <taxon>Pentapetalae</taxon>
        <taxon>rosids</taxon>
        <taxon>fabids</taxon>
        <taxon>Fabales</taxon>
        <taxon>Fabaceae</taxon>
        <taxon>Papilionoideae</taxon>
        <taxon>50 kb inversion clade</taxon>
        <taxon>NPAAA clade</taxon>
        <taxon>indigoferoid/millettioid clade</taxon>
        <taxon>Phaseoleae</taxon>
        <taxon>Mucuna</taxon>
    </lineage>
</organism>
<keyword evidence="2" id="KW-1185">Reference proteome</keyword>
<sequence>MTLCRTRDALIVVEFDHLGNPIGEVGTRFKLFATIQAKHYVRLCRWIGTMRRWISYAGEHWSAFKTQLNSNYIHGKYKDNKSLFNSDLILPFKLYLVLCNWRKGKRKGHSSKEFKASSFPYYVSWGVIKLCRRNWWVKSSKRSKKGKKDQWNRLRFRSLSYIKPQQKEWAQVCLLIRTVTPPHDRELHRKVNPEEKEWSLSH</sequence>
<comment type="caution">
    <text evidence="1">The sequence shown here is derived from an EMBL/GenBank/DDBJ whole genome shotgun (WGS) entry which is preliminary data.</text>
</comment>
<evidence type="ECO:0000313" key="1">
    <source>
        <dbReference type="EMBL" id="RDX84985.1"/>
    </source>
</evidence>
<protein>
    <submittedName>
        <fullName evidence="1">Uncharacterized protein</fullName>
    </submittedName>
</protein>
<reference evidence="1" key="1">
    <citation type="submission" date="2018-05" db="EMBL/GenBank/DDBJ databases">
        <title>Draft genome of Mucuna pruriens seed.</title>
        <authorList>
            <person name="Nnadi N.E."/>
            <person name="Vos R."/>
            <person name="Hasami M.H."/>
            <person name="Devisetty U.K."/>
            <person name="Aguiy J.C."/>
        </authorList>
    </citation>
    <scope>NUCLEOTIDE SEQUENCE [LARGE SCALE GENOMIC DNA]</scope>
    <source>
        <strain evidence="1">JCA_2017</strain>
    </source>
</reference>